<name>A0A3Q9RPA4_9BACI</name>
<dbReference type="InterPro" id="IPR006626">
    <property type="entry name" value="PbH1"/>
</dbReference>
<dbReference type="InterPro" id="IPR012334">
    <property type="entry name" value="Pectin_lyas_fold"/>
</dbReference>
<dbReference type="Gene3D" id="2.10.10.20">
    <property type="entry name" value="Carbohydrate-binding module superfamily 5/12"/>
    <property type="match status" value="1"/>
</dbReference>
<dbReference type="KEGG" id="pasa:BAOM_3137"/>
<dbReference type="Proteomes" id="UP000283095">
    <property type="component" value="Chromosome"/>
</dbReference>
<sequence>MTFDYDDQIIISRRQGNSESPYVHIDESLVIDPHGKVILTEMPSKFNGVSVSGDNKTWFEIKKGVPKANEYLVDYKGGKAVTFNISNAGKQLAFSYEGMGQHFIPSSMVYTEQENGTVVETLKGLVDKSKADLATDRQSVQDKLQEATDKIDETEVARQTVIQTNTDVNAEEEIRVSSENTRISTENQRGLDETERKNSESTRKVNELERINAENIRISNESSRVTAENEREENESQRILDEADREATEDVRISNENTRISSENSRVSAEAVRESQETARQQFAATALTDLNTLTNNTKFIEPYNTTTTYKPNNIVSLNGNSYICKKTSTNNTPPDPLIATGNEFWGLLSRKGADSNGNVVVHKDKFIATEGQTIFTLSYPYDQFQNRTTVTVGGVPQRTPDNYEEANSNTIILNDPVSAGTVVEVKYFSEALPLASDIQTVVDNHTDEINKFNNQSIYTEDFIAVEGQTVFTLQTIYDQLQDKVEVYVDGVPQDSGDNFTESANNQITLSEGVPLGTEVKVRYFGKRLPIGTDVEVALNTHAETLGNHTTELNSHASDITSLTSQLAETIQQIKNIVTVDVKSFGAKGDGVTDDSVAIQNAIATLPKTGGKLLFPPGVYLHGDGVTTGYSYTPNPSYPNRPLEDAEHPVDIGRDIRFIFKDYDNLTISGYGATIQSHDNNGECRNNSILTFENCTNLRIEGLKIDGRSQFREPVLGDYNTGKGYADRSNIYIKFGENITLQDVESNYSMMDGVFLFGNETTSLSNVRVVNCNCYYNYRQGMTISSVNDCVVDGGNYSFTGVLRGTLPKAGIDVEADAHESYNVAIKNAKFDSNAVSGLALSFRGSNITVEQCTFVNKGVTTVRDDSCVNNVVKGNVFINCGLGFSQYGVKYYDNLFKFDTEGLSTNYHFDFGVNTDKVDGKLDVFERNTILVDLEDVPLGSTGALGCFKLTGTRVMSFKNNIIKNSYVNQSGLAYAIWLSGVGLNLENNQMIFDYAGTNISSSNQRTNIVSPVYKDNNVTGFTRDSTDTKYSNQYGASSDFKFSKSFGIANQVNKLHKINANYSGTLKVSANTGDFELYELKYNSSAGTLTVNMTQQNGTSAFCNVYKSATYLYIEPLLSSLVVEIDFSLPSATSRRSPLDVTLDLDTVTDKATLLLLAKPLLSKSVTSKEAITQTPPYKGFTTFDESRNKNITWTGTGWVDQMGTVV</sequence>
<feature type="compositionally biased region" description="Basic and acidic residues" evidence="2">
    <location>
        <begin position="234"/>
        <end position="252"/>
    </location>
</feature>
<accession>A0A3Q9RPA4</accession>
<gene>
    <name evidence="4" type="ORF">BAOM_3137</name>
</gene>
<evidence type="ECO:0000256" key="1">
    <source>
        <dbReference type="SAM" id="Coils"/>
    </source>
</evidence>
<dbReference type="InterPro" id="IPR011050">
    <property type="entry name" value="Pectin_lyase_fold/virulence"/>
</dbReference>
<dbReference type="AlphaFoldDB" id="A0A3Q9RPA4"/>
<proteinExistence type="predicted"/>
<feature type="coiled-coil region" evidence="1">
    <location>
        <begin position="130"/>
        <end position="157"/>
    </location>
</feature>
<evidence type="ECO:0000259" key="3">
    <source>
        <dbReference type="Pfam" id="PF12708"/>
    </source>
</evidence>
<evidence type="ECO:0000313" key="4">
    <source>
        <dbReference type="EMBL" id="AZV43746.1"/>
    </source>
</evidence>
<dbReference type="OrthoDB" id="6502305at2"/>
<evidence type="ECO:0000313" key="5">
    <source>
        <dbReference type="Proteomes" id="UP000283095"/>
    </source>
</evidence>
<organism evidence="4 5">
    <name type="scientific">Peribacillus asahii</name>
    <dbReference type="NCBI Taxonomy" id="228899"/>
    <lineage>
        <taxon>Bacteria</taxon>
        <taxon>Bacillati</taxon>
        <taxon>Bacillota</taxon>
        <taxon>Bacilli</taxon>
        <taxon>Bacillales</taxon>
        <taxon>Bacillaceae</taxon>
        <taxon>Peribacillus</taxon>
    </lineage>
</organism>
<dbReference type="Gene3D" id="2.160.20.10">
    <property type="entry name" value="Single-stranded right-handed beta-helix, Pectin lyase-like"/>
    <property type="match status" value="1"/>
</dbReference>
<reference evidence="4 5" key="1">
    <citation type="submission" date="2018-01" db="EMBL/GenBank/DDBJ databases">
        <title>Bacillus asahii Genome sequencing and assembly.</title>
        <authorList>
            <person name="Jiang H."/>
            <person name="Feng Y."/>
            <person name="Zhao F."/>
            <person name="Lin X."/>
        </authorList>
    </citation>
    <scope>NUCLEOTIDE SEQUENCE [LARGE SCALE GENOMIC DNA]</scope>
    <source>
        <strain evidence="4 5">OM18</strain>
    </source>
</reference>
<dbReference type="InterPro" id="IPR024535">
    <property type="entry name" value="RHGA/B-epi-like_pectate_lyase"/>
</dbReference>
<feature type="region of interest" description="Disordered" evidence="2">
    <location>
        <begin position="176"/>
        <end position="205"/>
    </location>
</feature>
<feature type="domain" description="Rhamnogalacturonase A/B/Epimerase-like pectate lyase" evidence="3">
    <location>
        <begin position="580"/>
        <end position="857"/>
    </location>
</feature>
<protein>
    <recommendedName>
        <fullName evidence="3">Rhamnogalacturonase A/B/Epimerase-like pectate lyase domain-containing protein</fullName>
    </recommendedName>
</protein>
<evidence type="ECO:0000256" key="2">
    <source>
        <dbReference type="SAM" id="MobiDB-lite"/>
    </source>
</evidence>
<dbReference type="EMBL" id="CP026095">
    <property type="protein sequence ID" value="AZV43746.1"/>
    <property type="molecule type" value="Genomic_DNA"/>
</dbReference>
<feature type="compositionally biased region" description="Polar residues" evidence="2">
    <location>
        <begin position="177"/>
        <end position="188"/>
    </location>
</feature>
<dbReference type="Pfam" id="PF12708">
    <property type="entry name" value="Pect-lyase_RHGA_epim"/>
    <property type="match status" value="1"/>
</dbReference>
<keyword evidence="1" id="KW-0175">Coiled coil</keyword>
<feature type="region of interest" description="Disordered" evidence="2">
    <location>
        <begin position="221"/>
        <end position="252"/>
    </location>
</feature>
<dbReference type="RefSeq" id="WP_127760860.1">
    <property type="nucleotide sequence ID" value="NZ_CP026095.1"/>
</dbReference>
<feature type="compositionally biased region" description="Basic and acidic residues" evidence="2">
    <location>
        <begin position="189"/>
        <end position="205"/>
    </location>
</feature>
<dbReference type="SUPFAM" id="SSF51126">
    <property type="entry name" value="Pectin lyase-like"/>
    <property type="match status" value="1"/>
</dbReference>
<dbReference type="SMART" id="SM00710">
    <property type="entry name" value="PbH1"/>
    <property type="match status" value="8"/>
</dbReference>